<sequence>MADTFNAALAERGFGLTLYLDLCRPAVLSELVLSAVKDRASRLKRAFPGTQQHEWLGFLSKAMGFPGWNALAAECKKLSNLVPADRTFDPNLDRIPPEFAATLVLVVEPNPESRPSDAFLAEMRMFCEKLAQFSGQPEATLLDKMASWWGVREWAAFMARDPFLAKKPFYGFEVYDQLDEDGSFYEAGQLVISGACEQALEQLQVAVTKLHEAGADPVPLIKEIFEGNAEQQPLLQAGIGLAQIQMERGQVLEALKVLTHLDNQVSALMPKNFKGELHYLVPENNWYLLARYLLMKAYLQNADIPAAVKVCRRNVQLDKRSDFWNAAWLPMLLLMQGNANAAMLAIRKNIDLDACNAAEYHLPYIVAAL</sequence>
<dbReference type="Proteomes" id="UP000008311">
    <property type="component" value="Unassembled WGS sequence"/>
</dbReference>
<evidence type="ECO:0000313" key="2">
    <source>
        <dbReference type="Proteomes" id="UP000008311"/>
    </source>
</evidence>
<accession>B9TJY3</accession>
<dbReference type="AlphaFoldDB" id="B9TJY3"/>
<protein>
    <recommendedName>
        <fullName evidence="3">Tetratricopeptide repeat protein</fullName>
    </recommendedName>
</protein>
<dbReference type="InParanoid" id="B9TJY3"/>
<evidence type="ECO:0000313" key="1">
    <source>
        <dbReference type="EMBL" id="EEF23831.1"/>
    </source>
</evidence>
<proteinExistence type="predicted"/>
<reference evidence="2" key="1">
    <citation type="journal article" date="2010" name="Nat. Biotechnol.">
        <title>Draft genome sequence of the oilseed species Ricinus communis.</title>
        <authorList>
            <person name="Chan A.P."/>
            <person name="Crabtree J."/>
            <person name="Zhao Q."/>
            <person name="Lorenzi H."/>
            <person name="Orvis J."/>
            <person name="Puiu D."/>
            <person name="Melake-Berhan A."/>
            <person name="Jones K.M."/>
            <person name="Redman J."/>
            <person name="Chen G."/>
            <person name="Cahoon E.B."/>
            <person name="Gedil M."/>
            <person name="Stanke M."/>
            <person name="Haas B.J."/>
            <person name="Wortman J.R."/>
            <person name="Fraser-Liggett C.M."/>
            <person name="Ravel J."/>
            <person name="Rabinowicz P.D."/>
        </authorList>
    </citation>
    <scope>NUCLEOTIDE SEQUENCE [LARGE SCALE GENOMIC DNA]</scope>
    <source>
        <strain evidence="2">cv. Hale</strain>
    </source>
</reference>
<keyword evidence="2" id="KW-1185">Reference proteome</keyword>
<gene>
    <name evidence="1" type="ORF">RCOM_1900760</name>
</gene>
<evidence type="ECO:0008006" key="3">
    <source>
        <dbReference type="Google" id="ProtNLM"/>
    </source>
</evidence>
<organism evidence="1 2">
    <name type="scientific">Ricinus communis</name>
    <name type="common">Castor bean</name>
    <dbReference type="NCBI Taxonomy" id="3988"/>
    <lineage>
        <taxon>Eukaryota</taxon>
        <taxon>Viridiplantae</taxon>
        <taxon>Streptophyta</taxon>
        <taxon>Embryophyta</taxon>
        <taxon>Tracheophyta</taxon>
        <taxon>Spermatophyta</taxon>
        <taxon>Magnoliopsida</taxon>
        <taxon>eudicotyledons</taxon>
        <taxon>Gunneridae</taxon>
        <taxon>Pentapetalae</taxon>
        <taxon>rosids</taxon>
        <taxon>fabids</taxon>
        <taxon>Malpighiales</taxon>
        <taxon>Euphorbiaceae</taxon>
        <taxon>Acalyphoideae</taxon>
        <taxon>Acalypheae</taxon>
        <taxon>Ricinus</taxon>
    </lineage>
</organism>
<dbReference type="EMBL" id="EQ984502">
    <property type="protein sequence ID" value="EEF23831.1"/>
    <property type="molecule type" value="Genomic_DNA"/>
</dbReference>
<name>B9TJY3_RICCO</name>
<feature type="non-terminal residue" evidence="1">
    <location>
        <position position="369"/>
    </location>
</feature>